<dbReference type="InterPro" id="IPR033545">
    <property type="entry name" value="CEP89"/>
</dbReference>
<evidence type="ECO:0000313" key="3">
    <source>
        <dbReference type="Ensembl" id="ENSTRUP00000021597.3"/>
    </source>
</evidence>
<feature type="compositionally biased region" description="Basic and acidic residues" evidence="2">
    <location>
        <begin position="250"/>
        <end position="262"/>
    </location>
</feature>
<keyword evidence="4" id="KW-1185">Reference proteome</keyword>
<feature type="region of interest" description="Disordered" evidence="2">
    <location>
        <begin position="726"/>
        <end position="773"/>
    </location>
</feature>
<evidence type="ECO:0000256" key="2">
    <source>
        <dbReference type="SAM" id="MobiDB-lite"/>
    </source>
</evidence>
<feature type="compositionally biased region" description="Polar residues" evidence="2">
    <location>
        <begin position="86"/>
        <end position="98"/>
    </location>
</feature>
<dbReference type="GO" id="GO:0045202">
    <property type="term" value="C:synapse"/>
    <property type="evidence" value="ECO:0007669"/>
    <property type="project" value="GOC"/>
</dbReference>
<dbReference type="FunCoup" id="H2TAA7">
    <property type="interactions" value="1378"/>
</dbReference>
<dbReference type="PANTHER" id="PTHR36170">
    <property type="entry name" value="CENTROSOMAL PROTEIN OF 89 KDA"/>
    <property type="match status" value="1"/>
</dbReference>
<feature type="compositionally biased region" description="Basic and acidic residues" evidence="2">
    <location>
        <begin position="124"/>
        <end position="155"/>
    </location>
</feature>
<feature type="region of interest" description="Disordered" evidence="2">
    <location>
        <begin position="86"/>
        <end position="289"/>
    </location>
</feature>
<dbReference type="InParanoid" id="H2TAA7"/>
<dbReference type="AlphaFoldDB" id="H2TAA7"/>
<reference evidence="3" key="3">
    <citation type="submission" date="2025-09" db="UniProtKB">
        <authorList>
            <consortium name="Ensembl"/>
        </authorList>
    </citation>
    <scope>IDENTIFICATION</scope>
</reference>
<dbReference type="GO" id="GO:0005814">
    <property type="term" value="C:centriole"/>
    <property type="evidence" value="ECO:0007669"/>
    <property type="project" value="InterPro"/>
</dbReference>
<dbReference type="Proteomes" id="UP000005226">
    <property type="component" value="Chromosome 13"/>
</dbReference>
<sequence length="773" mass="88895">MSENRFSTMFKFSFRREKDKKFKNISHGLVPAASIAPKAAVPRTPPPRSPNPSPERPRSALAAAILSSSLTGQMWAIPPTRLRSFSESSQSDIFTTEPNKGAGIHTRGRWSDDLTSDPNLSSPEHSEQEMEAKKKESGNEEDREDHVYQSLERQENNLVTEPVYALPHKQLMTSTAQSNQMPNRRESSPDFTEETSFQYPEENTDSKIKDGRKSPGCRKERLSSMMPPHHPSRHKKKGPKCQIQLSSECHTTHGDDREERARTKPKKSPKTASEPKLQEQEMSERQTSSNLRFSAGTGSQAELQDLRQQAQELVDDNDALKLTVHRLNVELSQYQARFRPLSKQEKSKISGLPKTGSPPPWLVDMKYLSPLLLAYEDRMKEKDELLQTTEEEVRRLRARVEEVIQENERLHDDVAKMAGFSHKDFQQLQQQAFLVLQENQVLLNQLDTEHARHQSEVTKVTKQLMLLEEAKQRLEEELVKSRDEAKTNVKEVQVLQTRLRDAVTQEEHCSITENLRRQCEQQESKTASEMTELLHRLSSLQEENTRLAWDKSNLADVLKRTQCELELEKQANRKAEGRISLLIRQTDECTLKKETTLHYMEAVLSVVEHISKERDQLLHMASLLQLEKKGFISRVVNGAVQFGMLEKEIRVYRKQASTRLAALEEEVEGRTASYQREILHLQRLLRERQEAEERLLQSKREVEEELEVAWKAATRDKQRLKESLLDSKLLPKSPHGSGTLLTSAQSSDLQERVSPPQHNSLDKMQKNGMDFYC</sequence>
<feature type="coiled-coil region" evidence="1">
    <location>
        <begin position="443"/>
        <end position="491"/>
    </location>
</feature>
<gene>
    <name evidence="3" type="primary">cep89</name>
</gene>
<accession>H2TAA7</accession>
<dbReference type="HOGENOM" id="CLU_023281_0_0_1"/>
<dbReference type="CTD" id="84902"/>
<feature type="coiled-coil region" evidence="1">
    <location>
        <begin position="303"/>
        <end position="337"/>
    </location>
</feature>
<feature type="region of interest" description="Disordered" evidence="2">
    <location>
        <begin position="31"/>
        <end position="58"/>
    </location>
</feature>
<dbReference type="GeneTree" id="ENSGT00940000166619"/>
<feature type="compositionally biased region" description="Pro residues" evidence="2">
    <location>
        <begin position="43"/>
        <end position="54"/>
    </location>
</feature>
<proteinExistence type="predicted"/>
<dbReference type="eggNOG" id="ENOG502QWK8">
    <property type="taxonomic scope" value="Eukaryota"/>
</dbReference>
<reference evidence="3" key="2">
    <citation type="submission" date="2025-08" db="UniProtKB">
        <authorList>
            <consortium name="Ensembl"/>
        </authorList>
    </citation>
    <scope>IDENTIFICATION</scope>
</reference>
<dbReference type="GO" id="GO:0097539">
    <property type="term" value="C:ciliary transition fiber"/>
    <property type="evidence" value="ECO:0007669"/>
    <property type="project" value="TreeGrafter"/>
</dbReference>
<name>H2TAA7_TAKRU</name>
<dbReference type="OMA" id="ENQQMRE"/>
<dbReference type="GO" id="GO:0007005">
    <property type="term" value="P:mitochondrion organization"/>
    <property type="evidence" value="ECO:0007669"/>
    <property type="project" value="InterPro"/>
</dbReference>
<feature type="compositionally biased region" description="Basic and acidic residues" evidence="2">
    <location>
        <begin position="204"/>
        <end position="222"/>
    </location>
</feature>
<protein>
    <submittedName>
        <fullName evidence="3">Centrosomal protein 89</fullName>
    </submittedName>
</protein>
<evidence type="ECO:0000313" key="4">
    <source>
        <dbReference type="Proteomes" id="UP000005226"/>
    </source>
</evidence>
<feature type="coiled-coil region" evidence="1">
    <location>
        <begin position="372"/>
        <end position="413"/>
    </location>
</feature>
<dbReference type="RefSeq" id="XP_029701844.1">
    <property type="nucleotide sequence ID" value="XM_029845984.1"/>
</dbReference>
<feature type="compositionally biased region" description="Polar residues" evidence="2">
    <location>
        <begin position="171"/>
        <end position="182"/>
    </location>
</feature>
<feature type="compositionally biased region" description="Polar residues" evidence="2">
    <location>
        <begin position="739"/>
        <end position="748"/>
    </location>
</feature>
<feature type="compositionally biased region" description="Basic residues" evidence="2">
    <location>
        <begin position="230"/>
        <end position="239"/>
    </location>
</feature>
<feature type="coiled-coil region" evidence="1">
    <location>
        <begin position="674"/>
        <end position="708"/>
    </location>
</feature>
<organism evidence="3 4">
    <name type="scientific">Takifugu rubripes</name>
    <name type="common">Japanese pufferfish</name>
    <name type="synonym">Fugu rubripes</name>
    <dbReference type="NCBI Taxonomy" id="31033"/>
    <lineage>
        <taxon>Eukaryota</taxon>
        <taxon>Metazoa</taxon>
        <taxon>Chordata</taxon>
        <taxon>Craniata</taxon>
        <taxon>Vertebrata</taxon>
        <taxon>Euteleostomi</taxon>
        <taxon>Actinopterygii</taxon>
        <taxon>Neopterygii</taxon>
        <taxon>Teleostei</taxon>
        <taxon>Neoteleostei</taxon>
        <taxon>Acanthomorphata</taxon>
        <taxon>Eupercaria</taxon>
        <taxon>Tetraodontiformes</taxon>
        <taxon>Tetradontoidea</taxon>
        <taxon>Tetraodontidae</taxon>
        <taxon>Takifugu</taxon>
    </lineage>
</organism>
<evidence type="ECO:0000256" key="1">
    <source>
        <dbReference type="SAM" id="Coils"/>
    </source>
</evidence>
<reference evidence="3 4" key="1">
    <citation type="journal article" date="2011" name="Genome Biol. Evol.">
        <title>Integration of the genetic map and genome assembly of fugu facilitates insights into distinct features of genome evolution in teleosts and mammals.</title>
        <authorList>
            <person name="Kai W."/>
            <person name="Kikuchi K."/>
            <person name="Tohari S."/>
            <person name="Chew A.K."/>
            <person name="Tay A."/>
            <person name="Fujiwara A."/>
            <person name="Hosoya S."/>
            <person name="Suetake H."/>
            <person name="Naruse K."/>
            <person name="Brenner S."/>
            <person name="Suzuki Y."/>
            <person name="Venkatesh B."/>
        </authorList>
    </citation>
    <scope>NUCLEOTIDE SEQUENCE [LARGE SCALE GENOMIC DNA]</scope>
</reference>
<dbReference type="GeneID" id="105417222"/>
<dbReference type="PANTHER" id="PTHR36170:SF1">
    <property type="entry name" value="CENTROSOMAL PROTEIN OF 89 KDA"/>
    <property type="match status" value="1"/>
</dbReference>
<dbReference type="GO" id="GO:0060271">
    <property type="term" value="P:cilium assembly"/>
    <property type="evidence" value="ECO:0007669"/>
    <property type="project" value="InterPro"/>
</dbReference>
<keyword evidence="1" id="KW-0175">Coiled coil</keyword>
<dbReference type="GO" id="GO:0007268">
    <property type="term" value="P:chemical synaptic transmission"/>
    <property type="evidence" value="ECO:0007669"/>
    <property type="project" value="InterPro"/>
</dbReference>
<dbReference type="Ensembl" id="ENSTRUT00000021685.3">
    <property type="protein sequence ID" value="ENSTRUP00000021597.3"/>
    <property type="gene ID" value="ENSTRUG00000008611.3"/>
</dbReference>